<dbReference type="Pfam" id="PF13086">
    <property type="entry name" value="AAA_11"/>
    <property type="match status" value="1"/>
</dbReference>
<keyword evidence="10" id="KW-1185">Reference proteome</keyword>
<keyword evidence="3" id="KW-0378">Hydrolase</keyword>
<dbReference type="Proteomes" id="UP001240150">
    <property type="component" value="Chromosome"/>
</dbReference>
<dbReference type="Pfam" id="PF13087">
    <property type="entry name" value="AAA_12"/>
    <property type="match status" value="1"/>
</dbReference>
<name>A0ABY8WAM7_9ACTN</name>
<dbReference type="InterPro" id="IPR041679">
    <property type="entry name" value="DNA2/NAM7-like_C"/>
</dbReference>
<evidence type="ECO:0000259" key="8">
    <source>
        <dbReference type="Pfam" id="PF13087"/>
    </source>
</evidence>
<feature type="domain" description="DNA2/NAM7 helicase-like C-terminal" evidence="8">
    <location>
        <begin position="906"/>
        <end position="1012"/>
    </location>
</feature>
<protein>
    <submittedName>
        <fullName evidence="9">AAA domain-containing protein</fullName>
    </submittedName>
</protein>
<sequence>MELFAAQTLERPNPRERRYAPRPGDLLPWQDGHALGRQDVGTDFVWRHSVYGGVFSLDRVHAVTQRVLGTSPEDVDERIPRGDTALFAVVLTSDGRMLLDTLVLSTAGWAAGRTTDPGPHNPGWLDGFDTDEQRWADRVRDLVAAADDDHEAARLLEDGIAVSQPVGPQLLTRVVEMTSDLLGVTETLQPQGLRIHSERVKAWRELDAQSDFLNSFFVEDLRRVADAAASGDCGPALVDYLSSDDAVAGLPHWDVRDTEQTGRLLDELAPERVPAGRWPAKPAHSLATSQQLAINAMLHRLSGNAGVFAVNGPPGTGKTTMLRDLIAALVVERARRLATLRSPAGGFTTSELGWKTDKKQRRIRALKAELTGFEMVVASANNGALANVTREIPQTKAIDDHWTGEASYLRQHAERVLGEPAWGLVAAMLGNKTNRREFLGRFWYGDPADPRKKSGDDGPGFFDWLKQADSVPASSWAQAVRAFNEALATEKRLRDARQHAHAVLRRLPQLRQAADAAAVRYDEAAERHRRAEAVAGDAAATAATVRRALEAAAARRAAHRDLKPGLWENVFTFGKAIRRWHAEDIPLQAALSAAEQHARTAADAQVATRSAARTAAEAVSRAATMHTRAAAERDAAMAIVDQARRDYPGAVPDATWLADEEHRELAAPWADEEWNTARTKVFLAALNLHTAFLTGAAGIMRANLTAVADILSGQAPGSAPAAAIRAAWQSLFMVVPVISTTFASVERLLRPLGAEALGWLLVDEAGQAAPQQAVGAIWRSRRLVAVGDPLQLEPVVTVLHTTQQALRRHHRVAGTWLPGGGSVQTLTDRLTPLGTHLPDPNDPESKVWVGAPLRVHRRCDNPMFDIVNTAVYDQLMIHGTAPRPHPLTTRESSWIDVVATEAEGNWIPAEGDAAARIVNYLINAGIGPDQLMMISPFRDPARRLRQRWQPIHPKMTCGTVHTAQGKEADVVLFVLGGNPTRPGARAWAASQPNLFNVAVSRAKQRLYVIGNHDSWAKLPYFSTLAQTLPTRQLKEQQG</sequence>
<keyword evidence="5" id="KW-0067">ATP-binding</keyword>
<dbReference type="CDD" id="cd18808">
    <property type="entry name" value="SF1_C_Upf1"/>
    <property type="match status" value="1"/>
</dbReference>
<feature type="region of interest" description="Disordered" evidence="6">
    <location>
        <begin position="1"/>
        <end position="23"/>
    </location>
</feature>
<evidence type="ECO:0000256" key="2">
    <source>
        <dbReference type="ARBA" id="ARBA00022741"/>
    </source>
</evidence>
<dbReference type="EMBL" id="CP126980">
    <property type="protein sequence ID" value="WIM94186.1"/>
    <property type="molecule type" value="Genomic_DNA"/>
</dbReference>
<organism evidence="9 10">
    <name type="scientific">Actinoplanes oblitus</name>
    <dbReference type="NCBI Taxonomy" id="3040509"/>
    <lineage>
        <taxon>Bacteria</taxon>
        <taxon>Bacillati</taxon>
        <taxon>Actinomycetota</taxon>
        <taxon>Actinomycetes</taxon>
        <taxon>Micromonosporales</taxon>
        <taxon>Micromonosporaceae</taxon>
        <taxon>Actinoplanes</taxon>
    </lineage>
</organism>
<comment type="similarity">
    <text evidence="1">Belongs to the DNA2/NAM7 helicase family.</text>
</comment>
<evidence type="ECO:0000313" key="9">
    <source>
        <dbReference type="EMBL" id="WIM94186.1"/>
    </source>
</evidence>
<evidence type="ECO:0000313" key="10">
    <source>
        <dbReference type="Proteomes" id="UP001240150"/>
    </source>
</evidence>
<evidence type="ECO:0000256" key="6">
    <source>
        <dbReference type="SAM" id="MobiDB-lite"/>
    </source>
</evidence>
<keyword evidence="4" id="KW-0347">Helicase</keyword>
<dbReference type="PANTHER" id="PTHR43788:SF8">
    <property type="entry name" value="DNA-BINDING PROTEIN SMUBP-2"/>
    <property type="match status" value="1"/>
</dbReference>
<dbReference type="RefSeq" id="WP_284915389.1">
    <property type="nucleotide sequence ID" value="NZ_CP126980.1"/>
</dbReference>
<evidence type="ECO:0000256" key="1">
    <source>
        <dbReference type="ARBA" id="ARBA00007913"/>
    </source>
</evidence>
<dbReference type="SUPFAM" id="SSF52540">
    <property type="entry name" value="P-loop containing nucleoside triphosphate hydrolases"/>
    <property type="match status" value="1"/>
</dbReference>
<dbReference type="InterPro" id="IPR050534">
    <property type="entry name" value="Coronavir_polyprotein_1ab"/>
</dbReference>
<feature type="domain" description="DNA2/NAM7 helicase helicase" evidence="7">
    <location>
        <begin position="737"/>
        <end position="796"/>
    </location>
</feature>
<dbReference type="InterPro" id="IPR027417">
    <property type="entry name" value="P-loop_NTPase"/>
</dbReference>
<evidence type="ECO:0000256" key="4">
    <source>
        <dbReference type="ARBA" id="ARBA00022806"/>
    </source>
</evidence>
<evidence type="ECO:0000256" key="5">
    <source>
        <dbReference type="ARBA" id="ARBA00022840"/>
    </source>
</evidence>
<dbReference type="PANTHER" id="PTHR43788">
    <property type="entry name" value="DNA2/NAM7 HELICASE FAMILY MEMBER"/>
    <property type="match status" value="1"/>
</dbReference>
<dbReference type="InterPro" id="IPR047187">
    <property type="entry name" value="SF1_C_Upf1"/>
</dbReference>
<dbReference type="InterPro" id="IPR041677">
    <property type="entry name" value="DNA2/NAM7_AAA_11"/>
</dbReference>
<proteinExistence type="inferred from homology"/>
<evidence type="ECO:0000256" key="3">
    <source>
        <dbReference type="ARBA" id="ARBA00022801"/>
    </source>
</evidence>
<dbReference type="Gene3D" id="3.40.50.300">
    <property type="entry name" value="P-loop containing nucleotide triphosphate hydrolases"/>
    <property type="match status" value="3"/>
</dbReference>
<evidence type="ECO:0000259" key="7">
    <source>
        <dbReference type="Pfam" id="PF13086"/>
    </source>
</evidence>
<accession>A0ABY8WAM7</accession>
<reference evidence="9 10" key="1">
    <citation type="submission" date="2023-06" db="EMBL/GenBank/DDBJ databases">
        <authorList>
            <person name="Yushchuk O."/>
            <person name="Binda E."/>
            <person name="Ruckert-Reed C."/>
            <person name="Fedorenko V."/>
            <person name="Kalinowski J."/>
            <person name="Marinelli F."/>
        </authorList>
    </citation>
    <scope>NUCLEOTIDE SEQUENCE [LARGE SCALE GENOMIC DNA]</scope>
    <source>
        <strain evidence="9 10">NRRL 3884</strain>
    </source>
</reference>
<keyword evidence="2" id="KW-0547">Nucleotide-binding</keyword>
<gene>
    <name evidence="9" type="ORF">ACTOB_006189</name>
</gene>